<dbReference type="KEGG" id="cnan:A2G96_09805"/>
<accession>A0A142JIV0</accession>
<dbReference type="InterPro" id="IPR036388">
    <property type="entry name" value="WH-like_DNA-bd_sf"/>
</dbReference>
<dbReference type="InterPro" id="IPR036390">
    <property type="entry name" value="WH_DNA-bd_sf"/>
</dbReference>
<dbReference type="STRING" id="1796606.A2G96_09805"/>
<dbReference type="Pfam" id="PF01051">
    <property type="entry name" value="Rep3_N"/>
    <property type="match status" value="1"/>
</dbReference>
<protein>
    <recommendedName>
        <fullName evidence="2">Initiator Rep protein WH1 domain-containing protein</fullName>
    </recommendedName>
</protein>
<dbReference type="AlphaFoldDB" id="A0A142JIV0"/>
<dbReference type="Proteomes" id="UP000075238">
    <property type="component" value="Chromosome 1"/>
</dbReference>
<dbReference type="Pfam" id="PF21205">
    <property type="entry name" value="Rep3_C"/>
    <property type="match status" value="1"/>
</dbReference>
<proteinExistence type="inferred from homology"/>
<sequence length="427" mass="48533">MPTKGGGKISAFDSTLYDVLLYRAQGMGDRDEYSARMHEIVKDLNFDSNNTEHIKKALKNLMKTIVEWQSPTSGEIEVWDACVLLSGASIRKDKRTNAVEVRWRYDTQIKAQLLDPDRYAGLLLKSITQLRSHPAKALYRICARYVDNPGRKTARQHWRWWRPVLCGQVYDENKGEYRYFKRDVLQPAIAEINANTELEVSLLPEFKERDNKTVSDIQFEVRLKGLAKKPQAPGSKPLDKVEPADLKLIGQALKLGVAQDEAEGLYREHGAEALQKGLGDLEKRVAMPPQVAGAVEKPGSYLRSLMRPKAAAQVPASEASPKARQGKDLERSKAALLEEWLRQKKDELRSLFQELPEAEQEELLATFRSYHELQPLIKRFETSGWNHKMIRDIFAAFLGETWLGAEWNKPKPDELLALALERPTSSA</sequence>
<dbReference type="GO" id="GO:0006270">
    <property type="term" value="P:DNA replication initiation"/>
    <property type="evidence" value="ECO:0007669"/>
    <property type="project" value="InterPro"/>
</dbReference>
<comment type="similarity">
    <text evidence="1">Belongs to the initiator RepB protein family.</text>
</comment>
<dbReference type="InterPro" id="IPR000525">
    <property type="entry name" value="Initiator_Rep_WH1"/>
</dbReference>
<evidence type="ECO:0000313" key="3">
    <source>
        <dbReference type="EMBL" id="AMR78012.1"/>
    </source>
</evidence>
<dbReference type="EMBL" id="CP014844">
    <property type="protein sequence ID" value="AMR78012.1"/>
    <property type="molecule type" value="Genomic_DNA"/>
</dbReference>
<evidence type="ECO:0000313" key="4">
    <source>
        <dbReference type="Proteomes" id="UP000075238"/>
    </source>
</evidence>
<evidence type="ECO:0000256" key="1">
    <source>
        <dbReference type="ARBA" id="ARBA00038283"/>
    </source>
</evidence>
<evidence type="ECO:0000259" key="2">
    <source>
        <dbReference type="Pfam" id="PF01051"/>
    </source>
</evidence>
<dbReference type="Gene3D" id="1.10.10.10">
    <property type="entry name" value="Winged helix-like DNA-binding domain superfamily/Winged helix DNA-binding domain"/>
    <property type="match status" value="1"/>
</dbReference>
<reference evidence="3 4" key="1">
    <citation type="submission" date="2016-03" db="EMBL/GenBank/DDBJ databases">
        <title>Complete genome sequence of a novel chlorpyrifos degrading bacterium, Cupriavidus nantongensis sp. X1.</title>
        <authorList>
            <person name="Fang L."/>
        </authorList>
    </citation>
    <scope>NUCLEOTIDE SEQUENCE [LARGE SCALE GENOMIC DNA]</scope>
    <source>
        <strain evidence="3 4">X1</strain>
    </source>
</reference>
<name>A0A142JIV0_9BURK</name>
<feature type="domain" description="Initiator Rep protein WH1" evidence="2">
    <location>
        <begin position="19"/>
        <end position="142"/>
    </location>
</feature>
<dbReference type="SUPFAM" id="SSF46785">
    <property type="entry name" value="Winged helix' DNA-binding domain"/>
    <property type="match status" value="1"/>
</dbReference>
<keyword evidence="4" id="KW-1185">Reference proteome</keyword>
<organism evidence="3 4">
    <name type="scientific">Cupriavidus nantongensis</name>
    <dbReference type="NCBI Taxonomy" id="1796606"/>
    <lineage>
        <taxon>Bacteria</taxon>
        <taxon>Pseudomonadati</taxon>
        <taxon>Pseudomonadota</taxon>
        <taxon>Betaproteobacteria</taxon>
        <taxon>Burkholderiales</taxon>
        <taxon>Burkholderiaceae</taxon>
        <taxon>Cupriavidus</taxon>
    </lineage>
</organism>
<dbReference type="GO" id="GO:0003887">
    <property type="term" value="F:DNA-directed DNA polymerase activity"/>
    <property type="evidence" value="ECO:0007669"/>
    <property type="project" value="InterPro"/>
</dbReference>
<gene>
    <name evidence="3" type="ORF">A2G96_09805</name>
</gene>